<protein>
    <submittedName>
        <fullName evidence="1">AAA family ATPase</fullName>
    </submittedName>
</protein>
<sequence>MTTEIVLITGAMAAGKSTVAELLARSLSRAAHVRGDTFRRWIVSGRAEPEPPLGAEATAQLALRQQLAAGVALGYAGAGITPVLQDLYPGPALARMRTLLTGHPLRVVVLLPDSRTLAARDAARDKTGYRGWSPAEFDREFRDHTPPVGLRLDTSAQTPEQTVAAIRARWSDALV</sequence>
<reference evidence="2" key="1">
    <citation type="journal article" date="2019" name="Int. J. Syst. Evol. Microbiol.">
        <title>The Global Catalogue of Microorganisms (GCM) 10K type strain sequencing project: providing services to taxonomists for standard genome sequencing and annotation.</title>
        <authorList>
            <consortium name="The Broad Institute Genomics Platform"/>
            <consortium name="The Broad Institute Genome Sequencing Center for Infectious Disease"/>
            <person name="Wu L."/>
            <person name="Ma J."/>
        </authorList>
    </citation>
    <scope>NUCLEOTIDE SEQUENCE [LARGE SCALE GENOMIC DNA]</scope>
    <source>
        <strain evidence="2">CGMCC 4.7330</strain>
    </source>
</reference>
<dbReference type="Pfam" id="PF13671">
    <property type="entry name" value="AAA_33"/>
    <property type="match status" value="1"/>
</dbReference>
<evidence type="ECO:0000313" key="2">
    <source>
        <dbReference type="Proteomes" id="UP001595696"/>
    </source>
</evidence>
<dbReference type="EMBL" id="JBHSAX010000022">
    <property type="protein sequence ID" value="MFC3965548.1"/>
    <property type="molecule type" value="Genomic_DNA"/>
</dbReference>
<keyword evidence="2" id="KW-1185">Reference proteome</keyword>
<gene>
    <name evidence="1" type="ORF">ACFO0B_26455</name>
</gene>
<evidence type="ECO:0000313" key="1">
    <source>
        <dbReference type="EMBL" id="MFC3965548.1"/>
    </source>
</evidence>
<proteinExistence type="predicted"/>
<dbReference type="SUPFAM" id="SSF52540">
    <property type="entry name" value="P-loop containing nucleoside triphosphate hydrolases"/>
    <property type="match status" value="1"/>
</dbReference>
<accession>A0ABV8DZG4</accession>
<dbReference type="InterPro" id="IPR027417">
    <property type="entry name" value="P-loop_NTPase"/>
</dbReference>
<comment type="caution">
    <text evidence="1">The sequence shown here is derived from an EMBL/GenBank/DDBJ whole genome shotgun (WGS) entry which is preliminary data.</text>
</comment>
<dbReference type="RefSeq" id="WP_378615477.1">
    <property type="nucleotide sequence ID" value="NZ_JBHSAX010000022.1"/>
</dbReference>
<name>A0ABV8DZG4_9NOCA</name>
<organism evidence="1 2">
    <name type="scientific">Nocardia jiangsuensis</name>
    <dbReference type="NCBI Taxonomy" id="1691563"/>
    <lineage>
        <taxon>Bacteria</taxon>
        <taxon>Bacillati</taxon>
        <taxon>Actinomycetota</taxon>
        <taxon>Actinomycetes</taxon>
        <taxon>Mycobacteriales</taxon>
        <taxon>Nocardiaceae</taxon>
        <taxon>Nocardia</taxon>
    </lineage>
</organism>
<dbReference type="Proteomes" id="UP001595696">
    <property type="component" value="Unassembled WGS sequence"/>
</dbReference>
<dbReference type="Gene3D" id="3.40.50.300">
    <property type="entry name" value="P-loop containing nucleotide triphosphate hydrolases"/>
    <property type="match status" value="1"/>
</dbReference>